<keyword evidence="2" id="KW-1185">Reference proteome</keyword>
<dbReference type="EMBL" id="FNRA01000011">
    <property type="protein sequence ID" value="SEB11784.1"/>
    <property type="molecule type" value="Genomic_DNA"/>
</dbReference>
<proteinExistence type="predicted"/>
<reference evidence="1 2" key="1">
    <citation type="submission" date="2016-10" db="EMBL/GenBank/DDBJ databases">
        <authorList>
            <person name="de Groot N.N."/>
        </authorList>
    </citation>
    <scope>NUCLEOTIDE SEQUENCE [LARGE SCALE GENOMIC DNA]</scope>
    <source>
        <strain evidence="1 2">DSM 19033</strain>
    </source>
</reference>
<dbReference type="SUPFAM" id="SSF49478">
    <property type="entry name" value="Cna protein B-type domain"/>
    <property type="match status" value="1"/>
</dbReference>
<evidence type="ECO:0000313" key="2">
    <source>
        <dbReference type="Proteomes" id="UP000198850"/>
    </source>
</evidence>
<accession>A0A1H4GQG5</accession>
<dbReference type="OrthoDB" id="1521722at2"/>
<dbReference type="RefSeq" id="WP_139298351.1">
    <property type="nucleotide sequence ID" value="NZ_FNRA01000011.1"/>
</dbReference>
<gene>
    <name evidence="1" type="ORF">SAMN05443550_11115</name>
</gene>
<dbReference type="STRING" id="425514.SAMN05443550_11115"/>
<organism evidence="1 2">
    <name type="scientific">Pedobacter hartonius</name>
    <dbReference type="NCBI Taxonomy" id="425514"/>
    <lineage>
        <taxon>Bacteria</taxon>
        <taxon>Pseudomonadati</taxon>
        <taxon>Bacteroidota</taxon>
        <taxon>Sphingobacteriia</taxon>
        <taxon>Sphingobacteriales</taxon>
        <taxon>Sphingobacteriaceae</taxon>
        <taxon>Pedobacter</taxon>
    </lineage>
</organism>
<evidence type="ECO:0000313" key="1">
    <source>
        <dbReference type="EMBL" id="SEB11784.1"/>
    </source>
</evidence>
<protein>
    <recommendedName>
        <fullName evidence="3">SD-repeat containing protein B domain-containing protein</fullName>
    </recommendedName>
</protein>
<name>A0A1H4GQG5_9SPHI</name>
<dbReference type="AlphaFoldDB" id="A0A1H4GQG5"/>
<dbReference type="Proteomes" id="UP000198850">
    <property type="component" value="Unassembled WGS sequence"/>
</dbReference>
<sequence length="873" mass="98449">MKNQTVYRIWKYSLYRHSPKICRIAIVVMLLTFHPLSSVGQVKPDDEDISVSLDMPGLGTADIPAIIRGKDSYLSVTDFFTFLKINVIPSASQDSVSGFLLDPRDIYLIDRLHHLIWYQGKRNNIAIDDLISTATTLYLKSDYFGKIFGLNSLFNFRSLSVSIDTKLDLPVFREIRQKLTRDHINHTSGIVKVDSTVGRSYSGFKMGMADWSVVSTQQRGAKYTGLNLSLGAALAGGEADVFLNYNNTQPFTVRNQFYMWRFVDNNNPLFRQFIAGKIAPQTIASIYGPVTGIQLTNRSSINRNAFGTYKLSDITEPGWKVELYVNNELVDYQQADASGFFSFDVPIVYGNTLIDLRFYGPWGEERSQRRNINIPFNFLPEKEFEYTLYAGIVDNGSNHSYARGNLNYGLTRKITIGGGMEYFSAIPSRKETPFLNTSFRLTSNLLLYSEYAYGVRTKGILNYRLSSDLELELNYIRYHQGQQAVLFNYNEERKAIINFPIRGRNFTLFSRLTLDQVFLPSAQFTNAELLFSGVIAGINTNLTTFSRLSGENAALTYSILSQTYRLPQRLLFTPKVQYEYETKKVITTKFEIERPILNCGFIKLSFERNFRSNSYTTGIGLRYDFSFARTAFAASHNNQSGFTLTQSATGSLLYDQASHYLTANNNSNVGKAGFTVIAYLDLNGNGVKDPAEPKAAGLSLRMNGGMIKYNEKDTLIRITNLEAFRTYTLSLNANGFDNLTWQLKKPVISITAEPNQFRKIEIPVTVAAEVSGMVYVKNNNERQGLGKIRVNFYDQQAQLIKQVLSESDGYFSYLGLVAGSYTVSIDTTQLQHLKLTASPANLPVTIRRSIDGDVVDGLEFILSTIPNDFQKSP</sequence>
<evidence type="ECO:0008006" key="3">
    <source>
        <dbReference type="Google" id="ProtNLM"/>
    </source>
</evidence>